<dbReference type="Proteomes" id="UP000294933">
    <property type="component" value="Unassembled WGS sequence"/>
</dbReference>
<evidence type="ECO:0000313" key="1">
    <source>
        <dbReference type="EMBL" id="TDL19922.1"/>
    </source>
</evidence>
<reference evidence="1 2" key="1">
    <citation type="submission" date="2018-06" db="EMBL/GenBank/DDBJ databases">
        <title>A transcriptomic atlas of mushroom development highlights an independent origin of complex multicellularity.</title>
        <authorList>
            <consortium name="DOE Joint Genome Institute"/>
            <person name="Krizsan K."/>
            <person name="Almasi E."/>
            <person name="Merenyi Z."/>
            <person name="Sahu N."/>
            <person name="Viragh M."/>
            <person name="Koszo T."/>
            <person name="Mondo S."/>
            <person name="Kiss B."/>
            <person name="Balint B."/>
            <person name="Kues U."/>
            <person name="Barry K."/>
            <person name="Hegedus J.C."/>
            <person name="Henrissat B."/>
            <person name="Johnson J."/>
            <person name="Lipzen A."/>
            <person name="Ohm R."/>
            <person name="Nagy I."/>
            <person name="Pangilinan J."/>
            <person name="Yan J."/>
            <person name="Xiong Y."/>
            <person name="Grigoriev I.V."/>
            <person name="Hibbett D.S."/>
            <person name="Nagy L.G."/>
        </authorList>
    </citation>
    <scope>NUCLEOTIDE SEQUENCE [LARGE SCALE GENOMIC DNA]</scope>
    <source>
        <strain evidence="1 2">SZMC22713</strain>
    </source>
</reference>
<dbReference type="AlphaFoldDB" id="A0A4Y7PYF1"/>
<proteinExistence type="predicted"/>
<protein>
    <submittedName>
        <fullName evidence="1">Uncharacterized protein</fullName>
    </submittedName>
</protein>
<dbReference type="EMBL" id="ML170192">
    <property type="protein sequence ID" value="TDL19922.1"/>
    <property type="molecule type" value="Genomic_DNA"/>
</dbReference>
<organism evidence="1 2">
    <name type="scientific">Rickenella mellea</name>
    <dbReference type="NCBI Taxonomy" id="50990"/>
    <lineage>
        <taxon>Eukaryota</taxon>
        <taxon>Fungi</taxon>
        <taxon>Dikarya</taxon>
        <taxon>Basidiomycota</taxon>
        <taxon>Agaricomycotina</taxon>
        <taxon>Agaricomycetes</taxon>
        <taxon>Hymenochaetales</taxon>
        <taxon>Rickenellaceae</taxon>
        <taxon>Rickenella</taxon>
    </lineage>
</organism>
<gene>
    <name evidence="1" type="ORF">BD410DRAFT_393829</name>
</gene>
<name>A0A4Y7PYF1_9AGAM</name>
<evidence type="ECO:0000313" key="2">
    <source>
        <dbReference type="Proteomes" id="UP000294933"/>
    </source>
</evidence>
<sequence>MSRDDYLTKGAGSYGVGNLMTEHFTNIKFWTTWRLRLRAEYQFEHLTAMHVHRKMLIHHRFPYYYPMEGSAYGEFSKDRNTVHCGGSDHCGMVPSNRYRHINGESVISNVGRGVHIHRFVDTQLGTTKAVVAWILPIAFHLASWRYSTSIPSYVCVFVPTTRTSAEHTGHRRPPPHLHIWFPIIPTLVSSLIGAE</sequence>
<accession>A0A4Y7PYF1</accession>
<dbReference type="VEuPathDB" id="FungiDB:BD410DRAFT_393829"/>
<keyword evidence="2" id="KW-1185">Reference proteome</keyword>